<dbReference type="EMBL" id="KK108206">
    <property type="protein sequence ID" value="EZA46815.1"/>
    <property type="molecule type" value="Genomic_DNA"/>
</dbReference>
<feature type="compositionally biased region" description="Basic and acidic residues" evidence="1">
    <location>
        <begin position="582"/>
        <end position="597"/>
    </location>
</feature>
<dbReference type="OrthoDB" id="7694428at2759"/>
<keyword evidence="2" id="KW-0472">Membrane</keyword>
<feature type="non-terminal residue" evidence="3">
    <location>
        <position position="1"/>
    </location>
</feature>
<dbReference type="Proteomes" id="UP000053097">
    <property type="component" value="Unassembled WGS sequence"/>
</dbReference>
<organism evidence="3 4">
    <name type="scientific">Ooceraea biroi</name>
    <name type="common">Clonal raider ant</name>
    <name type="synonym">Cerapachys biroi</name>
    <dbReference type="NCBI Taxonomy" id="2015173"/>
    <lineage>
        <taxon>Eukaryota</taxon>
        <taxon>Metazoa</taxon>
        <taxon>Ecdysozoa</taxon>
        <taxon>Arthropoda</taxon>
        <taxon>Hexapoda</taxon>
        <taxon>Insecta</taxon>
        <taxon>Pterygota</taxon>
        <taxon>Neoptera</taxon>
        <taxon>Endopterygota</taxon>
        <taxon>Hymenoptera</taxon>
        <taxon>Apocrita</taxon>
        <taxon>Aculeata</taxon>
        <taxon>Formicoidea</taxon>
        <taxon>Formicidae</taxon>
        <taxon>Dorylinae</taxon>
        <taxon>Ooceraea</taxon>
    </lineage>
</organism>
<keyword evidence="2" id="KW-1133">Transmembrane helix</keyword>
<feature type="compositionally biased region" description="Low complexity" evidence="1">
    <location>
        <begin position="603"/>
        <end position="620"/>
    </location>
</feature>
<name>A0A026VT23_OOCBI</name>
<evidence type="ECO:0000313" key="3">
    <source>
        <dbReference type="EMBL" id="EZA46815.1"/>
    </source>
</evidence>
<proteinExistence type="predicted"/>
<gene>
    <name evidence="3" type="ORF">X777_01384</name>
</gene>
<feature type="transmembrane region" description="Helical" evidence="2">
    <location>
        <begin position="557"/>
        <end position="575"/>
    </location>
</feature>
<feature type="transmembrane region" description="Helical" evidence="2">
    <location>
        <begin position="512"/>
        <end position="536"/>
    </location>
</feature>
<reference evidence="3 4" key="1">
    <citation type="journal article" date="2014" name="Curr. Biol.">
        <title>The genome of the clonal raider ant Cerapachys biroi.</title>
        <authorList>
            <person name="Oxley P.R."/>
            <person name="Ji L."/>
            <person name="Fetter-Pruneda I."/>
            <person name="McKenzie S.K."/>
            <person name="Li C."/>
            <person name="Hu H."/>
            <person name="Zhang G."/>
            <person name="Kronauer D.J."/>
        </authorList>
    </citation>
    <scope>NUCLEOTIDE SEQUENCE [LARGE SCALE GENOMIC DNA]</scope>
</reference>
<evidence type="ECO:0000313" key="4">
    <source>
        <dbReference type="Proteomes" id="UP000053097"/>
    </source>
</evidence>
<evidence type="ECO:0000256" key="2">
    <source>
        <dbReference type="SAM" id="Phobius"/>
    </source>
</evidence>
<evidence type="ECO:0008006" key="5">
    <source>
        <dbReference type="Google" id="ProtNLM"/>
    </source>
</evidence>
<sequence length="639" mass="71522">LNVTTVSLLGVRDCELKHQSLKTSDTHIQLLQLAEYNYVEVIQCKVEISRVIQYCGMHSHISAVANARLEYLQEVSRVKCYHAFQEGTFSIGLGGIVTKLKPNTTTVHSILLAGTINHDGTCKGTQFSDPYGTWHNVVVDGTVRISVKSSYVPVHLNSGKVMLRSGTVCTLSDGFCIDFDDGYSYWKPMPTSSCNFHQYNVLYEGTAVKMNGIMDTIHQTIYTLVSQDTTFALTAGGSQAVCGYTLLTTEHPKLFILEAEKGNTFAERRDIPVENLDIFTYVNSKFVYVEKHIRHQMTSLYRDVIQQRCELEKEVLKNTLSFATLQPDEFAYRLMKGPGYMAVTAGEAVHVIKCIPVDVIVRRTKECYIELPVTVRNTSLFITPKSHVLTKMGTIRECSYELPTLYRIEDTWIELIPEPRVRRTSLQQLQPMTSMSWNYLTPGPLASSGIYSQADLDKIRDHIMFPAEKPALLNSMARGITGHVMPDDTMSIYNLLDEASLNKIAESTAKRIWGGFITFGSATAGVFGVLLVVRLIKLAIDTMIHGYALHSAYGCSLYVLGAIWSSLTHLLLYLARGTAKRSHTDGRADPEEQRSSEPVETVLSQSLSQNNPSNQPTSPQVTDSETIVYTDLQKRLREY</sequence>
<keyword evidence="4" id="KW-1185">Reference proteome</keyword>
<dbReference type="OMA" id="IMFPAEK"/>
<protein>
    <recommendedName>
        <fullName evidence="5">Glycoprotein</fullName>
    </recommendedName>
</protein>
<evidence type="ECO:0000256" key="1">
    <source>
        <dbReference type="SAM" id="MobiDB-lite"/>
    </source>
</evidence>
<dbReference type="AlphaFoldDB" id="A0A026VT23"/>
<keyword evidence="2" id="KW-0812">Transmembrane</keyword>
<dbReference type="Pfam" id="PF24664">
    <property type="entry name" value="Monjiviricetes_fusion"/>
    <property type="match status" value="1"/>
</dbReference>
<feature type="region of interest" description="Disordered" evidence="1">
    <location>
        <begin position="582"/>
        <end position="625"/>
    </location>
</feature>
<accession>A0A026VT23</accession>